<gene>
    <name evidence="2" type="ORF">J2W39_006526</name>
</gene>
<dbReference type="GO" id="GO:0030976">
    <property type="term" value="F:thiamine pyrophosphate binding"/>
    <property type="evidence" value="ECO:0007669"/>
    <property type="project" value="InterPro"/>
</dbReference>
<dbReference type="Pfam" id="PF02776">
    <property type="entry name" value="TPP_enzyme_N"/>
    <property type="match status" value="1"/>
</dbReference>
<reference evidence="2" key="1">
    <citation type="submission" date="2023-07" db="EMBL/GenBank/DDBJ databases">
        <title>Sorghum-associated microbial communities from plants grown in Nebraska, USA.</title>
        <authorList>
            <person name="Schachtman D."/>
        </authorList>
    </citation>
    <scope>NUCLEOTIDE SEQUENCE</scope>
    <source>
        <strain evidence="2">DS3315</strain>
    </source>
</reference>
<feature type="domain" description="Thiamine pyrophosphate enzyme N-terminal TPP-binding" evidence="1">
    <location>
        <begin position="6"/>
        <end position="97"/>
    </location>
</feature>
<dbReference type="Proteomes" id="UP001224845">
    <property type="component" value="Unassembled WGS sequence"/>
</dbReference>
<dbReference type="Gene3D" id="3.40.50.970">
    <property type="match status" value="1"/>
</dbReference>
<dbReference type="PANTHER" id="PTHR42981:SF2">
    <property type="entry name" value="PYRUVATE DEHYDROGENASE [UBIQUINONE]"/>
    <property type="match status" value="1"/>
</dbReference>
<accession>A0AAW8ER04</accession>
<dbReference type="RefSeq" id="WP_307597198.1">
    <property type="nucleotide sequence ID" value="NZ_JAUSRV010000025.1"/>
</dbReference>
<dbReference type="SUPFAM" id="SSF52518">
    <property type="entry name" value="Thiamin diphosphate-binding fold (THDP-binding)"/>
    <property type="match status" value="1"/>
</dbReference>
<dbReference type="InterPro" id="IPR029061">
    <property type="entry name" value="THDP-binding"/>
</dbReference>
<organism evidence="2 3">
    <name type="scientific">Variovorax paradoxus</name>
    <dbReference type="NCBI Taxonomy" id="34073"/>
    <lineage>
        <taxon>Bacteria</taxon>
        <taxon>Pseudomonadati</taxon>
        <taxon>Pseudomonadota</taxon>
        <taxon>Betaproteobacteria</taxon>
        <taxon>Burkholderiales</taxon>
        <taxon>Comamonadaceae</taxon>
        <taxon>Variovorax</taxon>
    </lineage>
</organism>
<evidence type="ECO:0000313" key="2">
    <source>
        <dbReference type="EMBL" id="MDP9975238.1"/>
    </source>
</evidence>
<dbReference type="AlphaFoldDB" id="A0AAW8ER04"/>
<dbReference type="InterPro" id="IPR047211">
    <property type="entry name" value="POXB-like"/>
</dbReference>
<proteinExistence type="predicted"/>
<evidence type="ECO:0000313" key="3">
    <source>
        <dbReference type="Proteomes" id="UP001224845"/>
    </source>
</evidence>
<dbReference type="EMBL" id="JAUSRV010000025">
    <property type="protein sequence ID" value="MDP9975238.1"/>
    <property type="molecule type" value="Genomic_DNA"/>
</dbReference>
<name>A0AAW8ER04_VARPD</name>
<sequence length="106" mass="11034">MALQINGAQARCACFSRAQVREVFGIVGGKLGPLLNAVAQQEQLRFVEVRHEGTEPMMAAAAHAAPGRIAVALGEMGRGGLNMASGLGVDLNNNLPLQCTSVCLAF</sequence>
<evidence type="ECO:0000259" key="1">
    <source>
        <dbReference type="Pfam" id="PF02776"/>
    </source>
</evidence>
<comment type="caution">
    <text evidence="2">The sequence shown here is derived from an EMBL/GenBank/DDBJ whole genome shotgun (WGS) entry which is preliminary data.</text>
</comment>
<protein>
    <submittedName>
        <fullName evidence="2">Thiamine pyrophosphate-dependent acetolactate synthase large subunit-like protein</fullName>
    </submittedName>
</protein>
<dbReference type="InterPro" id="IPR012001">
    <property type="entry name" value="Thiamin_PyroP_enz_TPP-bd_dom"/>
</dbReference>
<dbReference type="PANTHER" id="PTHR42981">
    <property type="entry name" value="PYRUVATE DEHYDROGENASE [UBIQUINONE]"/>
    <property type="match status" value="1"/>
</dbReference>